<name>X0YSG2_9ZZZZ</name>
<comment type="caution">
    <text evidence="2">The sequence shown here is derived from an EMBL/GenBank/DDBJ whole genome shotgun (WGS) entry which is preliminary data.</text>
</comment>
<keyword evidence="1" id="KW-0812">Transmembrane</keyword>
<evidence type="ECO:0000313" key="2">
    <source>
        <dbReference type="EMBL" id="GAG59414.1"/>
    </source>
</evidence>
<feature type="transmembrane region" description="Helical" evidence="1">
    <location>
        <begin position="56"/>
        <end position="74"/>
    </location>
</feature>
<protein>
    <submittedName>
        <fullName evidence="2">Uncharacterized protein</fullName>
    </submittedName>
</protein>
<keyword evidence="1" id="KW-0472">Membrane</keyword>
<dbReference type="AlphaFoldDB" id="X0YSG2"/>
<proteinExistence type="predicted"/>
<dbReference type="EMBL" id="BART01000953">
    <property type="protein sequence ID" value="GAG59414.1"/>
    <property type="molecule type" value="Genomic_DNA"/>
</dbReference>
<feature type="transmembrane region" description="Helical" evidence="1">
    <location>
        <begin position="6"/>
        <end position="26"/>
    </location>
</feature>
<feature type="transmembrane region" description="Helical" evidence="1">
    <location>
        <begin position="33"/>
        <end position="50"/>
    </location>
</feature>
<organism evidence="2">
    <name type="scientific">marine sediment metagenome</name>
    <dbReference type="NCBI Taxonomy" id="412755"/>
    <lineage>
        <taxon>unclassified sequences</taxon>
        <taxon>metagenomes</taxon>
        <taxon>ecological metagenomes</taxon>
    </lineage>
</organism>
<sequence>MKIIGLLGRIVFWIGLIYIIAHSVIYSYLTHDYIMMVLKLIFFPVTYVIYPWTSELWWVFIISIVGYWASTFLGKMEPVE</sequence>
<evidence type="ECO:0000256" key="1">
    <source>
        <dbReference type="SAM" id="Phobius"/>
    </source>
</evidence>
<reference evidence="2" key="1">
    <citation type="journal article" date="2014" name="Front. Microbiol.">
        <title>High frequency of phylogenetically diverse reductive dehalogenase-homologous genes in deep subseafloor sedimentary metagenomes.</title>
        <authorList>
            <person name="Kawai M."/>
            <person name="Futagami T."/>
            <person name="Toyoda A."/>
            <person name="Takaki Y."/>
            <person name="Nishi S."/>
            <person name="Hori S."/>
            <person name="Arai W."/>
            <person name="Tsubouchi T."/>
            <person name="Morono Y."/>
            <person name="Uchiyama I."/>
            <person name="Ito T."/>
            <person name="Fujiyama A."/>
            <person name="Inagaki F."/>
            <person name="Takami H."/>
        </authorList>
    </citation>
    <scope>NUCLEOTIDE SEQUENCE</scope>
    <source>
        <strain evidence="2">Expedition CK06-06</strain>
    </source>
</reference>
<keyword evidence="1" id="KW-1133">Transmembrane helix</keyword>
<accession>X0YSG2</accession>
<gene>
    <name evidence="2" type="ORF">S01H4_03772</name>
</gene>